<gene>
    <name evidence="1" type="ORF">TSUD_187670</name>
</gene>
<proteinExistence type="predicted"/>
<name>A0A2Z6PHY4_TRISU</name>
<sequence>MRDYILGNKVPKRKTMGEYIIEAKLEALKRQLETFTPSVCECCGLVGHGSQDCQVGNSCDDYEIFPIEDQHDPHPPKSNINYIPPCLRRLPPIPTEEPDINEALTNFNQNTIFDFSQRPKDSTSTRVEPNVEKEAENITLASAVDLTKELGHEGLVPIECEHALTEESNCEEKGLVVLDKKERSGTSIIFGQTILNIGDVVIEVHNGKNLSCDLVKAKIDLHHVKNVGAFVGISFGL</sequence>
<evidence type="ECO:0000313" key="2">
    <source>
        <dbReference type="Proteomes" id="UP000242715"/>
    </source>
</evidence>
<keyword evidence="2" id="KW-1185">Reference proteome</keyword>
<organism evidence="1 2">
    <name type="scientific">Trifolium subterraneum</name>
    <name type="common">Subterranean clover</name>
    <dbReference type="NCBI Taxonomy" id="3900"/>
    <lineage>
        <taxon>Eukaryota</taxon>
        <taxon>Viridiplantae</taxon>
        <taxon>Streptophyta</taxon>
        <taxon>Embryophyta</taxon>
        <taxon>Tracheophyta</taxon>
        <taxon>Spermatophyta</taxon>
        <taxon>Magnoliopsida</taxon>
        <taxon>eudicotyledons</taxon>
        <taxon>Gunneridae</taxon>
        <taxon>Pentapetalae</taxon>
        <taxon>rosids</taxon>
        <taxon>fabids</taxon>
        <taxon>Fabales</taxon>
        <taxon>Fabaceae</taxon>
        <taxon>Papilionoideae</taxon>
        <taxon>50 kb inversion clade</taxon>
        <taxon>NPAAA clade</taxon>
        <taxon>Hologalegina</taxon>
        <taxon>IRL clade</taxon>
        <taxon>Trifolieae</taxon>
        <taxon>Trifolium</taxon>
    </lineage>
</organism>
<dbReference type="AlphaFoldDB" id="A0A2Z6PHY4"/>
<dbReference type="Proteomes" id="UP000242715">
    <property type="component" value="Unassembled WGS sequence"/>
</dbReference>
<protein>
    <submittedName>
        <fullName evidence="1">Uncharacterized protein</fullName>
    </submittedName>
</protein>
<reference evidence="2" key="1">
    <citation type="journal article" date="2017" name="Front. Plant Sci.">
        <title>Climate Clever Clovers: New Paradigm to Reduce the Environmental Footprint of Ruminants by Breeding Low Methanogenic Forages Utilizing Haplotype Variation.</title>
        <authorList>
            <person name="Kaur P."/>
            <person name="Appels R."/>
            <person name="Bayer P.E."/>
            <person name="Keeble-Gagnere G."/>
            <person name="Wang J."/>
            <person name="Hirakawa H."/>
            <person name="Shirasawa K."/>
            <person name="Vercoe P."/>
            <person name="Stefanova K."/>
            <person name="Durmic Z."/>
            <person name="Nichols P."/>
            <person name="Revell C."/>
            <person name="Isobe S.N."/>
            <person name="Edwards D."/>
            <person name="Erskine W."/>
        </authorList>
    </citation>
    <scope>NUCLEOTIDE SEQUENCE [LARGE SCALE GENOMIC DNA]</scope>
    <source>
        <strain evidence="2">cv. Daliak</strain>
    </source>
</reference>
<evidence type="ECO:0000313" key="1">
    <source>
        <dbReference type="EMBL" id="GAU50890.1"/>
    </source>
</evidence>
<dbReference type="EMBL" id="DF974905">
    <property type="protein sequence ID" value="GAU50890.1"/>
    <property type="molecule type" value="Genomic_DNA"/>
</dbReference>
<accession>A0A2Z6PHY4</accession>